<reference evidence="9 10" key="1">
    <citation type="submission" date="2016-12" db="EMBL/GenBank/DDBJ databases">
        <title>The genomes of Aspergillus section Nigri reveals drivers in fungal speciation.</title>
        <authorList>
            <consortium name="DOE Joint Genome Institute"/>
            <person name="Vesth T.C."/>
            <person name="Nybo J."/>
            <person name="Theobald S."/>
            <person name="Brandl J."/>
            <person name="Frisvad J.C."/>
            <person name="Nielsen K.F."/>
            <person name="Lyhne E.K."/>
            <person name="Kogle M.E."/>
            <person name="Kuo A."/>
            <person name="Riley R."/>
            <person name="Clum A."/>
            <person name="Nolan M."/>
            <person name="Lipzen A."/>
            <person name="Salamov A."/>
            <person name="Henrissat B."/>
            <person name="Wiebenga A."/>
            <person name="De Vries R.P."/>
            <person name="Grigoriev I.V."/>
            <person name="Mortensen U.H."/>
            <person name="Andersen M.R."/>
            <person name="Baker S.E."/>
        </authorList>
    </citation>
    <scope>NUCLEOTIDE SEQUENCE [LARGE SCALE GENOMIC DNA]</scope>
    <source>
        <strain evidence="9 10">CBS 117.55</strain>
    </source>
</reference>
<feature type="compositionally biased region" description="Basic and acidic residues" evidence="6">
    <location>
        <begin position="302"/>
        <end position="311"/>
    </location>
</feature>
<evidence type="ECO:0000256" key="2">
    <source>
        <dbReference type="ARBA" id="ARBA00022692"/>
    </source>
</evidence>
<dbReference type="Pfam" id="PF20684">
    <property type="entry name" value="Fung_rhodopsin"/>
    <property type="match status" value="1"/>
</dbReference>
<dbReference type="InterPro" id="IPR049326">
    <property type="entry name" value="Rhodopsin_dom_fungi"/>
</dbReference>
<dbReference type="PANTHER" id="PTHR33048:SF57">
    <property type="entry name" value="INTEGRAL MEMBRANE PROTEIN-RELATED"/>
    <property type="match status" value="1"/>
</dbReference>
<dbReference type="AlphaFoldDB" id="A0A317WFU5"/>
<organism evidence="9 10">
    <name type="scientific">Aspergillus heteromorphus CBS 117.55</name>
    <dbReference type="NCBI Taxonomy" id="1448321"/>
    <lineage>
        <taxon>Eukaryota</taxon>
        <taxon>Fungi</taxon>
        <taxon>Dikarya</taxon>
        <taxon>Ascomycota</taxon>
        <taxon>Pezizomycotina</taxon>
        <taxon>Eurotiomycetes</taxon>
        <taxon>Eurotiomycetidae</taxon>
        <taxon>Eurotiales</taxon>
        <taxon>Aspergillaceae</taxon>
        <taxon>Aspergillus</taxon>
        <taxon>Aspergillus subgen. Circumdati</taxon>
    </lineage>
</organism>
<feature type="transmembrane region" description="Helical" evidence="7">
    <location>
        <begin position="132"/>
        <end position="154"/>
    </location>
</feature>
<dbReference type="InterPro" id="IPR052337">
    <property type="entry name" value="SAT4-like"/>
</dbReference>
<gene>
    <name evidence="9" type="ORF">BO70DRAFT_361231</name>
</gene>
<dbReference type="VEuPathDB" id="FungiDB:BO70DRAFT_361231"/>
<keyword evidence="2 7" id="KW-0812">Transmembrane</keyword>
<comment type="subcellular location">
    <subcellularLocation>
        <location evidence="1">Membrane</location>
        <topology evidence="1">Multi-pass membrane protein</topology>
    </subcellularLocation>
</comment>
<evidence type="ECO:0000256" key="5">
    <source>
        <dbReference type="ARBA" id="ARBA00038359"/>
    </source>
</evidence>
<feature type="transmembrane region" description="Helical" evidence="7">
    <location>
        <begin position="183"/>
        <end position="201"/>
    </location>
</feature>
<keyword evidence="3 7" id="KW-1133">Transmembrane helix</keyword>
<comment type="caution">
    <text evidence="9">The sequence shown here is derived from an EMBL/GenBank/DDBJ whole genome shotgun (WGS) entry which is preliminary data.</text>
</comment>
<dbReference type="PANTHER" id="PTHR33048">
    <property type="entry name" value="PTH11-LIKE INTEGRAL MEMBRANE PROTEIN (AFU_ORTHOLOGUE AFUA_5G11245)"/>
    <property type="match status" value="1"/>
</dbReference>
<dbReference type="RefSeq" id="XP_025400177.1">
    <property type="nucleotide sequence ID" value="XM_025542997.1"/>
</dbReference>
<comment type="similarity">
    <text evidence="5">Belongs to the SAT4 family.</text>
</comment>
<dbReference type="EMBL" id="MSFL01000009">
    <property type="protein sequence ID" value="PWY84835.1"/>
    <property type="molecule type" value="Genomic_DNA"/>
</dbReference>
<dbReference type="Proteomes" id="UP000247233">
    <property type="component" value="Unassembled WGS sequence"/>
</dbReference>
<sequence length="377" mass="41450">MTVIFPIQTQAQKGVLGMSFTFSILPVVAVVLRLLAHHIVHKKWTASDYFIIAACVFTISAHSVIMTCVFQGGLGYGHIMAIEAVYGPEPLVTLIKLLLALQLLWILGLGCCKISILLLYFQVFPVPWVVSVARTTIVLIVAWTIATILAQFLICRPFAYNWDTTIPGGSCGHWNPFNMTIRVLNFVTDVVVLIIPMPLLYGLRLVRYKKMTLMIIFGLGAVTCVISILCIALFSTWNYSDMTCSLSLLGILVGLEPSLAVTLACVPMMRPLFRRWISSPNNTSRGRTNPSSRSPSAAHTPSHVDESRGLEENESQVSLRPMGVKHPGAVASTANVSCESDSEESDPTAVNTTERNSRGRGISVRQEWTVVEEAVRQ</sequence>
<feature type="transmembrane region" description="Helical" evidence="7">
    <location>
        <begin position="48"/>
        <end position="74"/>
    </location>
</feature>
<feature type="transmembrane region" description="Helical" evidence="7">
    <location>
        <begin position="213"/>
        <end position="234"/>
    </location>
</feature>
<evidence type="ECO:0000256" key="3">
    <source>
        <dbReference type="ARBA" id="ARBA00022989"/>
    </source>
</evidence>
<feature type="transmembrane region" description="Helical" evidence="7">
    <location>
        <begin position="15"/>
        <end position="36"/>
    </location>
</feature>
<keyword evidence="4 7" id="KW-0472">Membrane</keyword>
<name>A0A317WFU5_9EURO</name>
<feature type="transmembrane region" description="Helical" evidence="7">
    <location>
        <begin position="246"/>
        <end position="266"/>
    </location>
</feature>
<evidence type="ECO:0000259" key="8">
    <source>
        <dbReference type="Pfam" id="PF20684"/>
    </source>
</evidence>
<evidence type="ECO:0000313" key="10">
    <source>
        <dbReference type="Proteomes" id="UP000247233"/>
    </source>
</evidence>
<evidence type="ECO:0000256" key="6">
    <source>
        <dbReference type="SAM" id="MobiDB-lite"/>
    </source>
</evidence>
<evidence type="ECO:0000256" key="4">
    <source>
        <dbReference type="ARBA" id="ARBA00023136"/>
    </source>
</evidence>
<dbReference type="GO" id="GO:0016020">
    <property type="term" value="C:membrane"/>
    <property type="evidence" value="ECO:0007669"/>
    <property type="project" value="UniProtKB-SubCell"/>
</dbReference>
<keyword evidence="10" id="KW-1185">Reference proteome</keyword>
<feature type="region of interest" description="Disordered" evidence="6">
    <location>
        <begin position="280"/>
        <end position="365"/>
    </location>
</feature>
<feature type="compositionally biased region" description="Polar residues" evidence="6">
    <location>
        <begin position="280"/>
        <end position="299"/>
    </location>
</feature>
<evidence type="ECO:0000256" key="7">
    <source>
        <dbReference type="SAM" id="Phobius"/>
    </source>
</evidence>
<proteinExistence type="inferred from homology"/>
<feature type="transmembrane region" description="Helical" evidence="7">
    <location>
        <begin position="94"/>
        <end position="120"/>
    </location>
</feature>
<accession>A0A317WFU5</accession>
<evidence type="ECO:0000256" key="1">
    <source>
        <dbReference type="ARBA" id="ARBA00004141"/>
    </source>
</evidence>
<feature type="domain" description="Rhodopsin" evidence="8">
    <location>
        <begin position="32"/>
        <end position="275"/>
    </location>
</feature>
<dbReference type="OrthoDB" id="10017208at2759"/>
<evidence type="ECO:0000313" key="9">
    <source>
        <dbReference type="EMBL" id="PWY84835.1"/>
    </source>
</evidence>
<dbReference type="GeneID" id="37065234"/>
<protein>
    <recommendedName>
        <fullName evidence="8">Rhodopsin domain-containing protein</fullName>
    </recommendedName>
</protein>